<dbReference type="GO" id="GO:0016740">
    <property type="term" value="F:transferase activity"/>
    <property type="evidence" value="ECO:0007669"/>
    <property type="project" value="UniProtKB-KW"/>
</dbReference>
<evidence type="ECO:0000256" key="11">
    <source>
        <dbReference type="ARBA" id="ARBA00022842"/>
    </source>
</evidence>
<dbReference type="AlphaFoldDB" id="A0A2A4T5I7"/>
<organism evidence="19 20">
    <name type="scientific">SAR324 cluster bacterium</name>
    <dbReference type="NCBI Taxonomy" id="2024889"/>
    <lineage>
        <taxon>Bacteria</taxon>
        <taxon>Deltaproteobacteria</taxon>
        <taxon>SAR324 cluster</taxon>
    </lineage>
</organism>
<dbReference type="PIRSF" id="PIRSF006268">
    <property type="entry name" value="ApbE"/>
    <property type="match status" value="1"/>
</dbReference>
<evidence type="ECO:0000256" key="3">
    <source>
        <dbReference type="ARBA" id="ARBA00016337"/>
    </source>
</evidence>
<evidence type="ECO:0000256" key="12">
    <source>
        <dbReference type="ARBA" id="ARBA00023136"/>
    </source>
</evidence>
<feature type="binding site" evidence="18">
    <location>
        <position position="305"/>
    </location>
    <ligand>
        <name>Mg(2+)</name>
        <dbReference type="ChEBI" id="CHEBI:18420"/>
    </ligand>
</feature>
<feature type="non-terminal residue" evidence="19">
    <location>
        <position position="329"/>
    </location>
</feature>
<reference evidence="20" key="1">
    <citation type="submission" date="2017-08" db="EMBL/GenBank/DDBJ databases">
        <title>A dynamic microbial community with high functional redundancy inhabits the cold, oxic subseafloor aquifer.</title>
        <authorList>
            <person name="Tully B.J."/>
            <person name="Wheat C.G."/>
            <person name="Glazer B.T."/>
            <person name="Huber J.A."/>
        </authorList>
    </citation>
    <scope>NUCLEOTIDE SEQUENCE [LARGE SCALE GENOMIC DNA]</scope>
</reference>
<dbReference type="Pfam" id="PF02424">
    <property type="entry name" value="ApbE"/>
    <property type="match status" value="1"/>
</dbReference>
<dbReference type="EC" id="2.7.1.180" evidence="2"/>
<evidence type="ECO:0000256" key="13">
    <source>
        <dbReference type="ARBA" id="ARBA00023139"/>
    </source>
</evidence>
<evidence type="ECO:0000256" key="17">
    <source>
        <dbReference type="ARBA" id="ARBA00060485"/>
    </source>
</evidence>
<dbReference type="EMBL" id="NVSR01000034">
    <property type="protein sequence ID" value="PCI28405.1"/>
    <property type="molecule type" value="Genomic_DNA"/>
</dbReference>
<evidence type="ECO:0000313" key="19">
    <source>
        <dbReference type="EMBL" id="PCI28405.1"/>
    </source>
</evidence>
<evidence type="ECO:0000256" key="8">
    <source>
        <dbReference type="ARBA" id="ARBA00022723"/>
    </source>
</evidence>
<keyword evidence="4" id="KW-1003">Cell membrane</keyword>
<evidence type="ECO:0000256" key="5">
    <source>
        <dbReference type="ARBA" id="ARBA00022519"/>
    </source>
</evidence>
<keyword evidence="10" id="KW-0274">FAD</keyword>
<comment type="cofactor">
    <cofactor evidence="18">
        <name>Mg(2+)</name>
        <dbReference type="ChEBI" id="CHEBI:18420"/>
    </cofactor>
    <cofactor evidence="18">
        <name>Mn(2+)</name>
        <dbReference type="ChEBI" id="CHEBI:29035"/>
    </cofactor>
    <text evidence="18">Magnesium. Can also use manganese.</text>
</comment>
<keyword evidence="11 18" id="KW-0460">Magnesium</keyword>
<proteinExistence type="inferred from homology"/>
<keyword evidence="8 18" id="KW-0479">Metal-binding</keyword>
<feature type="binding site" evidence="18">
    <location>
        <position position="309"/>
    </location>
    <ligand>
        <name>Mg(2+)</name>
        <dbReference type="ChEBI" id="CHEBI:18420"/>
    </ligand>
</feature>
<keyword evidence="7 19" id="KW-0808">Transferase</keyword>
<evidence type="ECO:0000256" key="2">
    <source>
        <dbReference type="ARBA" id="ARBA00011955"/>
    </source>
</evidence>
<protein>
    <recommendedName>
        <fullName evidence="3">FAD:protein FMN transferase</fullName>
        <ecNumber evidence="2">2.7.1.180</ecNumber>
    </recommendedName>
    <alternativeName>
        <fullName evidence="15">Flavin transferase</fullName>
    </alternativeName>
</protein>
<evidence type="ECO:0000256" key="1">
    <source>
        <dbReference type="ARBA" id="ARBA00008282"/>
    </source>
</evidence>
<dbReference type="InterPro" id="IPR003374">
    <property type="entry name" value="ApbE-like_sf"/>
</dbReference>
<accession>A0A2A4T5I7</accession>
<gene>
    <name evidence="19" type="ORF">COB67_06385</name>
</gene>
<comment type="similarity">
    <text evidence="1">Belongs to the ApbE family.</text>
</comment>
<dbReference type="Gene3D" id="3.10.520.10">
    <property type="entry name" value="ApbE-like domains"/>
    <property type="match status" value="1"/>
</dbReference>
<dbReference type="PANTHER" id="PTHR30040:SF2">
    <property type="entry name" value="FAD:PROTEIN FMN TRANSFERASE"/>
    <property type="match status" value="1"/>
</dbReference>
<evidence type="ECO:0000256" key="15">
    <source>
        <dbReference type="ARBA" id="ARBA00031306"/>
    </source>
</evidence>
<evidence type="ECO:0000256" key="14">
    <source>
        <dbReference type="ARBA" id="ARBA00023288"/>
    </source>
</evidence>
<dbReference type="InterPro" id="IPR024932">
    <property type="entry name" value="ApbE"/>
</dbReference>
<evidence type="ECO:0000256" key="4">
    <source>
        <dbReference type="ARBA" id="ARBA00022475"/>
    </source>
</evidence>
<keyword evidence="6" id="KW-0285">Flavoprotein</keyword>
<dbReference type="FunFam" id="3.10.520.10:FF:000001">
    <property type="entry name" value="FAD:protein FMN transferase"/>
    <property type="match status" value="1"/>
</dbReference>
<dbReference type="Proteomes" id="UP000218113">
    <property type="component" value="Unassembled WGS sequence"/>
</dbReference>
<evidence type="ECO:0000256" key="9">
    <source>
        <dbReference type="ARBA" id="ARBA00022729"/>
    </source>
</evidence>
<feature type="binding site" evidence="18">
    <location>
        <position position="191"/>
    </location>
    <ligand>
        <name>Mg(2+)</name>
        <dbReference type="ChEBI" id="CHEBI:18420"/>
    </ligand>
</feature>
<dbReference type="GO" id="GO:0005886">
    <property type="term" value="C:plasma membrane"/>
    <property type="evidence" value="ECO:0007669"/>
    <property type="project" value="UniProtKB-SubCell"/>
</dbReference>
<keyword evidence="9" id="KW-0732">Signal</keyword>
<keyword evidence="13" id="KW-0564">Palmitate</keyword>
<keyword evidence="12" id="KW-0472">Membrane</keyword>
<keyword evidence="5" id="KW-0997">Cell inner membrane</keyword>
<evidence type="ECO:0000313" key="20">
    <source>
        <dbReference type="Proteomes" id="UP000218113"/>
    </source>
</evidence>
<comment type="catalytic activity">
    <reaction evidence="16">
        <text>L-threonyl-[protein] + FAD = FMN-L-threonyl-[protein] + AMP + H(+)</text>
        <dbReference type="Rhea" id="RHEA:36847"/>
        <dbReference type="Rhea" id="RHEA-COMP:11060"/>
        <dbReference type="Rhea" id="RHEA-COMP:11061"/>
        <dbReference type="ChEBI" id="CHEBI:15378"/>
        <dbReference type="ChEBI" id="CHEBI:30013"/>
        <dbReference type="ChEBI" id="CHEBI:57692"/>
        <dbReference type="ChEBI" id="CHEBI:74257"/>
        <dbReference type="ChEBI" id="CHEBI:456215"/>
        <dbReference type="EC" id="2.7.1.180"/>
    </reaction>
</comment>
<dbReference type="GO" id="GO:0046872">
    <property type="term" value="F:metal ion binding"/>
    <property type="evidence" value="ECO:0007669"/>
    <property type="project" value="UniProtKB-KW"/>
</dbReference>
<name>A0A2A4T5I7_9DELT</name>
<dbReference type="PANTHER" id="PTHR30040">
    <property type="entry name" value="THIAMINE BIOSYNTHESIS LIPOPROTEIN APBE"/>
    <property type="match status" value="1"/>
</dbReference>
<keyword evidence="14" id="KW-0449">Lipoprotein</keyword>
<comment type="caution">
    <text evidence="19">The sequence shown here is derived from an EMBL/GenBank/DDBJ whole genome shotgun (WGS) entry which is preliminary data.</text>
</comment>
<evidence type="ECO:0000256" key="16">
    <source>
        <dbReference type="ARBA" id="ARBA00048540"/>
    </source>
</evidence>
<evidence type="ECO:0000256" key="18">
    <source>
        <dbReference type="PIRSR" id="PIRSR006268-2"/>
    </source>
</evidence>
<evidence type="ECO:0000256" key="10">
    <source>
        <dbReference type="ARBA" id="ARBA00022827"/>
    </source>
</evidence>
<sequence length="329" mass="36136">MTSADNFPRRRSRSHKIVLYGLLLFILSLAGCDQPAPQIKPVALTGRTMGTTYSIKLVPPTDSLQVQELHDEINGSLKEINQLMSTYIPDSELMKFNAHQGADWYPVSEKTQQVVSMALDIAVATEGALDITVGALVELWGFGRKKGDDMVPSAEEITALIGTVNYHQVQTREDPPALKKVNAQVTLDLSSIAKGFAVDQIAEILEKSGIQNYLVEVGGEMRGNGVKQENKPWVIAIERPTSIDRSIQQLISLENHGLATSGDYRNYFEKDGKRYSHTINPQTGRPITHNLASVSVIAKTSMEADAWATAFTVLGPEKGFQLAQQKKMA</sequence>
<dbReference type="SUPFAM" id="SSF143631">
    <property type="entry name" value="ApbE-like"/>
    <property type="match status" value="1"/>
</dbReference>
<comment type="subcellular location">
    <subcellularLocation>
        <location evidence="17">Cell inner membrane</location>
        <topology evidence="17">Lipid-anchor</topology>
        <orientation evidence="17">Periplasmic side</orientation>
    </subcellularLocation>
</comment>
<evidence type="ECO:0000256" key="7">
    <source>
        <dbReference type="ARBA" id="ARBA00022679"/>
    </source>
</evidence>
<evidence type="ECO:0000256" key="6">
    <source>
        <dbReference type="ARBA" id="ARBA00022630"/>
    </source>
</evidence>